<dbReference type="VEuPathDB" id="FungiDB:CPAG_01195"/>
<feature type="region of interest" description="Disordered" evidence="5">
    <location>
        <begin position="526"/>
        <end position="552"/>
    </location>
</feature>
<gene>
    <name evidence="9" type="ORF">CPAG_01195</name>
</gene>
<protein>
    <recommendedName>
        <fullName evidence="11">Endosomal peripheral membrane protein</fullName>
    </recommendedName>
</protein>
<name>A0A0J6F3W7_COCPO</name>
<evidence type="ECO:0000313" key="9">
    <source>
        <dbReference type="EMBL" id="KMM64843.1"/>
    </source>
</evidence>
<evidence type="ECO:0000256" key="3">
    <source>
        <dbReference type="ARBA" id="ARBA00022927"/>
    </source>
</evidence>
<dbReference type="InterPro" id="IPR032629">
    <property type="entry name" value="DCB_dom"/>
</dbReference>
<feature type="domain" description="Mon2/Sec7/BIG1-like HUS" evidence="6">
    <location>
        <begin position="249"/>
        <end position="403"/>
    </location>
</feature>
<dbReference type="Pfam" id="PF16213">
    <property type="entry name" value="DCB"/>
    <property type="match status" value="1"/>
</dbReference>
<feature type="compositionally biased region" description="Polar residues" evidence="5">
    <location>
        <begin position="816"/>
        <end position="827"/>
    </location>
</feature>
<accession>A0A0J6F3W7</accession>
<dbReference type="Proteomes" id="UP000054567">
    <property type="component" value="Unassembled WGS sequence"/>
</dbReference>
<dbReference type="SUPFAM" id="SSF48371">
    <property type="entry name" value="ARM repeat"/>
    <property type="match status" value="1"/>
</dbReference>
<feature type="region of interest" description="Disordered" evidence="5">
    <location>
        <begin position="807"/>
        <end position="828"/>
    </location>
</feature>
<dbReference type="PROSITE" id="PS50077">
    <property type="entry name" value="HEAT_REPEAT"/>
    <property type="match status" value="1"/>
</dbReference>
<organism evidence="9 10">
    <name type="scientific">Coccidioides posadasii RMSCC 3488</name>
    <dbReference type="NCBI Taxonomy" id="454284"/>
    <lineage>
        <taxon>Eukaryota</taxon>
        <taxon>Fungi</taxon>
        <taxon>Dikarya</taxon>
        <taxon>Ascomycota</taxon>
        <taxon>Pezizomycotina</taxon>
        <taxon>Eurotiomycetes</taxon>
        <taxon>Eurotiomycetidae</taxon>
        <taxon>Onygenales</taxon>
        <taxon>Onygenaceae</taxon>
        <taxon>Coccidioides</taxon>
    </lineage>
</organism>
<evidence type="ECO:0000256" key="1">
    <source>
        <dbReference type="ARBA" id="ARBA00008144"/>
    </source>
</evidence>
<evidence type="ECO:0000256" key="5">
    <source>
        <dbReference type="SAM" id="MobiDB-lite"/>
    </source>
</evidence>
<dbReference type="PANTHER" id="PTHR10663">
    <property type="entry name" value="GUANYL-NUCLEOTIDE EXCHANGE FACTOR"/>
    <property type="match status" value="1"/>
</dbReference>
<feature type="repeat" description="HEAT" evidence="4">
    <location>
        <begin position="1126"/>
        <end position="1163"/>
    </location>
</feature>
<dbReference type="GO" id="GO:0005794">
    <property type="term" value="C:Golgi apparatus"/>
    <property type="evidence" value="ECO:0007669"/>
    <property type="project" value="UniProtKB-ARBA"/>
</dbReference>
<dbReference type="PANTHER" id="PTHR10663:SF333">
    <property type="entry name" value="PROTEIN MON2 HOMOLOG"/>
    <property type="match status" value="1"/>
</dbReference>
<keyword evidence="3" id="KW-0653">Protein transport</keyword>
<comment type="similarity">
    <text evidence="1">Belongs to the MON2 family.</text>
</comment>
<dbReference type="EMBL" id="DS268109">
    <property type="protein sequence ID" value="KMM64843.1"/>
    <property type="molecule type" value="Genomic_DNA"/>
</dbReference>
<reference evidence="9 10" key="1">
    <citation type="submission" date="2007-06" db="EMBL/GenBank/DDBJ databases">
        <title>The Genome Sequence of Coccidioides posadasii RMSCC_3488.</title>
        <authorList>
            <consortium name="Coccidioides Genome Resources Consortium"/>
            <consortium name="The Broad Institute Genome Sequencing Platform"/>
            <person name="Henn M.R."/>
            <person name="Sykes S."/>
            <person name="Young S."/>
            <person name="Jaffe D."/>
            <person name="Berlin A."/>
            <person name="Alvarez P."/>
            <person name="Butler J."/>
            <person name="Gnerre S."/>
            <person name="Grabherr M."/>
            <person name="Mauceli E."/>
            <person name="Brockman W."/>
            <person name="Kodira C."/>
            <person name="Alvarado L."/>
            <person name="Zeng Q."/>
            <person name="Crawford M."/>
            <person name="Antoine C."/>
            <person name="Devon K."/>
            <person name="Galgiani J."/>
            <person name="Orsborn K."/>
            <person name="Lewis M.L."/>
            <person name="Nusbaum C."/>
            <person name="Galagan J."/>
            <person name="Birren B."/>
        </authorList>
    </citation>
    <scope>NUCLEOTIDE SEQUENCE [LARGE SCALE GENOMIC DNA]</scope>
    <source>
        <strain evidence="9 10">RMSCC 3488</strain>
    </source>
</reference>
<proteinExistence type="inferred from homology"/>
<dbReference type="Pfam" id="PF12783">
    <property type="entry name" value="Sec7-like_HUS"/>
    <property type="match status" value="1"/>
</dbReference>
<dbReference type="InterPro" id="IPR021133">
    <property type="entry name" value="HEAT_type_2"/>
</dbReference>
<dbReference type="InterPro" id="IPR016024">
    <property type="entry name" value="ARM-type_fold"/>
</dbReference>
<sequence length="1770" mass="196492">MSLNITGRILLDPRLLNTKIAGEPCNSTSSLDIYQKPRTNVQCWRRPIPDMTSQFFQGELSTLIQESKRKNSDLRNAAEKSLGELKALPSTSEVQLAADLVRRPQFANPFILACHTRHAKLAAVGVGCIHRLVASGALPSEQLKDVVDGLHETTNLSLDVQLKVLQTLPSLFQRHAGSLSGQLLAKTLEICATMQTVKTITVANTAAATLQQLVVSVFEKAVKENEAPTDTTPVSVSLGNEKVDISAANYDAFRLLDDLCRLVEGESLRYLSIKPLSKIFVLELIESIFINNNDIFESHPEHAYILRYRLMPLIVRILSERHSFPVTVRVSRILLLLLRSHLRLLAAQSEVALSLLIHLLDTDASPPWKRAISMEIFRVLYAEPGLIRLIFRLFDQNEERKSILKDHMACLVRLAAEKPSLIGLSHQSTVPTAPESSGETLEDQVALEAVGVAGVIGSPSTSADACGISSQWSLLRAPYIETLEKLEAPSPPETYIYSLILNCISALSDSIAKFILPLAVAETKSRRRRHGSSSNNSSGTIPEEKAAAGEPRSSKYVSIPLNPLSLKSHPQIGEIQIVAGIIDACWPAVLATSSTFLYAALDGDFYHNLVRAFQRLAHVAGLLRLKTPRDAFLTTLGKAAVPADVVNITSAATLSPRTDDHHLSAPESPIPKSPRVAERTSTFMENQGATLDTRNLLCLRALLNLGIALGPTLDQESWSIILQTLQHADLITGVSATPASKLLAPDQNGDPVSVESLKGTLGNEILAVRTAAAKMLENTQDYPNKSLKIFLLSLLNLSERTEESKWSGIKKEAGAPSSQVGQQTGRIHQTKRSMSIALGRSRIREDELKFVLNKMGELVKSNAERLATTADSEDIWDMTTSNLISITSDEQISLSLRSKASEVLNKLVLDTIKIANPLNPSERDRVQLRGLRALVTEISILYETELHFNSKARGTDFQLHEFALETLKAILEECGDSITAGWDLVFAIISTVFNRRKSQNRNREAPSSSLATISDSEAVLVRSPKLVRTAYDSLQLVASDFLGLLPASCLLELVETFSCFTSQEEDFNISLTTTTFFWNISDFIRGQIGNFAIADEIDVASSEENLAKMATATDSSSSRHALWLLLLLNLVHLATDSRTEIRNSAIQTLLRIFEHYGEQITPNAWHLCLNRVLLMMAESVQQKLQEALESTESGSAGDQKAWTETAVLVTRGFSSLIAGFFDAIIQYPSFRESWSRLLQYFCNILNSSQLELQSTTFASFADVLHRIKGYQDIGREALEKAWSVWVANHPSTKGHYSEKSNQEALLAYLNTYKQLYRLLGNNLNDEAIVNILRNLQFCVWESVTSRYSSDLERQSEVQRSVIECLRTLCSDKPDSQCAIINYLGQFADSALTIWSSTDPKEKPTFVAFSKASMRLLSQYITNQGININVLLGNTLSEAVKHLVNAILHKYIWKGKDCDPPLWQIATTASLDILEIAIPSIEKEYEQISLDVVANFWLPVVDLTRGIVSADHSEDHDVPMATVARDEKFDIDAFTRLRALIIPSLGSNLIPDRIRRDFAFILLRSSLIYHPQRVDIPLEQLKLDPLKDLYVIRRGRTIDPRPTLRFNLSYLLIDTLFDLVSMRVSGNKIDSQGDAKRMMSYVTLAKSISPYLVLRCGITLKSYIADQPLRGLMPPPMAARKELLHLLKRLYDLRSEPVAIPATGPNARFKADSDKSDIIDDEAKYKKHLEWVYPLVVKGVPIAGREADDREILEALTRILNSVASHFVLQD</sequence>
<dbReference type="InterPro" id="IPR032691">
    <property type="entry name" value="Mon2/Sec7/BIG1-like_HUS"/>
</dbReference>
<dbReference type="GO" id="GO:0015031">
    <property type="term" value="P:protein transport"/>
    <property type="evidence" value="ECO:0007669"/>
    <property type="project" value="UniProtKB-KW"/>
</dbReference>
<dbReference type="InterPro" id="IPR032817">
    <property type="entry name" value="Mon2_C"/>
</dbReference>
<dbReference type="OrthoDB" id="294853at2759"/>
<dbReference type="Pfam" id="PF16206">
    <property type="entry name" value="Mon2_C"/>
    <property type="match status" value="1"/>
</dbReference>
<evidence type="ECO:0000259" key="7">
    <source>
        <dbReference type="Pfam" id="PF16206"/>
    </source>
</evidence>
<evidence type="ECO:0000256" key="2">
    <source>
        <dbReference type="ARBA" id="ARBA00022448"/>
    </source>
</evidence>
<keyword evidence="2" id="KW-0813">Transport</keyword>
<evidence type="ECO:0000259" key="8">
    <source>
        <dbReference type="Pfam" id="PF16213"/>
    </source>
</evidence>
<evidence type="ECO:0000256" key="4">
    <source>
        <dbReference type="PROSITE-ProRule" id="PRU00103"/>
    </source>
</evidence>
<reference evidence="10" key="2">
    <citation type="journal article" date="2009" name="Genome Res.">
        <title>Comparative genomic analyses of the human fungal pathogens Coccidioides and their relatives.</title>
        <authorList>
            <person name="Sharpton T.J."/>
            <person name="Stajich J.E."/>
            <person name="Rounsley S.D."/>
            <person name="Gardner M.J."/>
            <person name="Wortman J.R."/>
            <person name="Jordar V.S."/>
            <person name="Maiti R."/>
            <person name="Kodira C.D."/>
            <person name="Neafsey D.E."/>
            <person name="Zeng Q."/>
            <person name="Hung C.-Y."/>
            <person name="McMahan C."/>
            <person name="Muszewska A."/>
            <person name="Grynberg M."/>
            <person name="Mandel M.A."/>
            <person name="Kellner E.M."/>
            <person name="Barker B.M."/>
            <person name="Galgiani J.N."/>
            <person name="Orbach M.J."/>
            <person name="Kirkland T.N."/>
            <person name="Cole G.T."/>
            <person name="Henn M.R."/>
            <person name="Birren B.W."/>
            <person name="Taylor J.W."/>
        </authorList>
    </citation>
    <scope>NUCLEOTIDE SEQUENCE [LARGE SCALE GENOMIC DNA]</scope>
    <source>
        <strain evidence="10">RMSCC 3488</strain>
    </source>
</reference>
<evidence type="ECO:0000259" key="6">
    <source>
        <dbReference type="Pfam" id="PF12783"/>
    </source>
</evidence>
<reference evidence="10" key="3">
    <citation type="journal article" date="2010" name="Genome Res.">
        <title>Population genomic sequencing of Coccidioides fungi reveals recent hybridization and transposon control.</title>
        <authorList>
            <person name="Neafsey D.E."/>
            <person name="Barker B.M."/>
            <person name="Sharpton T.J."/>
            <person name="Stajich J.E."/>
            <person name="Park D.J."/>
            <person name="Whiston E."/>
            <person name="Hung C.-Y."/>
            <person name="McMahan C."/>
            <person name="White J."/>
            <person name="Sykes S."/>
            <person name="Heiman D."/>
            <person name="Young S."/>
            <person name="Zeng Q."/>
            <person name="Abouelleil A."/>
            <person name="Aftuck L."/>
            <person name="Bessette D."/>
            <person name="Brown A."/>
            <person name="FitzGerald M."/>
            <person name="Lui A."/>
            <person name="Macdonald J.P."/>
            <person name="Priest M."/>
            <person name="Orbach M.J."/>
            <person name="Galgiani J.N."/>
            <person name="Kirkland T.N."/>
            <person name="Cole G.T."/>
            <person name="Birren B.W."/>
            <person name="Henn M.R."/>
            <person name="Taylor J.W."/>
            <person name="Rounsley S.D."/>
        </authorList>
    </citation>
    <scope>NUCLEOTIDE SEQUENCE [LARGE SCALE GENOMIC DNA]</scope>
    <source>
        <strain evidence="10">RMSCC 3488</strain>
    </source>
</reference>
<feature type="domain" description="Mon2 C-terminal" evidence="7">
    <location>
        <begin position="1040"/>
        <end position="1272"/>
    </location>
</feature>
<evidence type="ECO:0008006" key="11">
    <source>
        <dbReference type="Google" id="ProtNLM"/>
    </source>
</evidence>
<evidence type="ECO:0000313" key="10">
    <source>
        <dbReference type="Proteomes" id="UP000054567"/>
    </source>
</evidence>
<feature type="domain" description="Mon2/Sec7/BIG1-like dimerisation and cyclophilin-binding" evidence="8">
    <location>
        <begin position="55"/>
        <end position="224"/>
    </location>
</feature>